<feature type="region of interest" description="Disordered" evidence="1">
    <location>
        <begin position="40"/>
        <end position="66"/>
    </location>
</feature>
<name>A0AAE1DI69_9GAST</name>
<dbReference type="AlphaFoldDB" id="A0AAE1DI69"/>
<gene>
    <name evidence="2" type="ORF">RRG08_016915</name>
</gene>
<protein>
    <submittedName>
        <fullName evidence="2">Uncharacterized protein</fullName>
    </submittedName>
</protein>
<dbReference type="EMBL" id="JAWDGP010003728">
    <property type="protein sequence ID" value="KAK3771511.1"/>
    <property type="molecule type" value="Genomic_DNA"/>
</dbReference>
<reference evidence="2" key="1">
    <citation type="journal article" date="2023" name="G3 (Bethesda)">
        <title>A reference genome for the long-term kleptoplast-retaining sea slug Elysia crispata morphotype clarki.</title>
        <authorList>
            <person name="Eastman K.E."/>
            <person name="Pendleton A.L."/>
            <person name="Shaikh M.A."/>
            <person name="Suttiyut T."/>
            <person name="Ogas R."/>
            <person name="Tomko P."/>
            <person name="Gavelis G."/>
            <person name="Widhalm J.R."/>
            <person name="Wisecaver J.H."/>
        </authorList>
    </citation>
    <scope>NUCLEOTIDE SEQUENCE</scope>
    <source>
        <strain evidence="2">ECLA1</strain>
    </source>
</reference>
<sequence>MYVTINTCKLITEKCTSTLQSIINSSKSYSVMIIDTVNTRRDGGRQEETKITKAGQKMERQKQQIY</sequence>
<organism evidence="2 3">
    <name type="scientific">Elysia crispata</name>
    <name type="common">lettuce slug</name>
    <dbReference type="NCBI Taxonomy" id="231223"/>
    <lineage>
        <taxon>Eukaryota</taxon>
        <taxon>Metazoa</taxon>
        <taxon>Spiralia</taxon>
        <taxon>Lophotrochozoa</taxon>
        <taxon>Mollusca</taxon>
        <taxon>Gastropoda</taxon>
        <taxon>Heterobranchia</taxon>
        <taxon>Euthyneura</taxon>
        <taxon>Panpulmonata</taxon>
        <taxon>Sacoglossa</taxon>
        <taxon>Placobranchoidea</taxon>
        <taxon>Plakobranchidae</taxon>
        <taxon>Elysia</taxon>
    </lineage>
</organism>
<evidence type="ECO:0000313" key="2">
    <source>
        <dbReference type="EMBL" id="KAK3771511.1"/>
    </source>
</evidence>
<proteinExistence type="predicted"/>
<keyword evidence="3" id="KW-1185">Reference proteome</keyword>
<dbReference type="Proteomes" id="UP001283361">
    <property type="component" value="Unassembled WGS sequence"/>
</dbReference>
<evidence type="ECO:0000256" key="1">
    <source>
        <dbReference type="SAM" id="MobiDB-lite"/>
    </source>
</evidence>
<evidence type="ECO:0000313" key="3">
    <source>
        <dbReference type="Proteomes" id="UP001283361"/>
    </source>
</evidence>
<accession>A0AAE1DI69</accession>
<comment type="caution">
    <text evidence="2">The sequence shown here is derived from an EMBL/GenBank/DDBJ whole genome shotgun (WGS) entry which is preliminary data.</text>
</comment>